<gene>
    <name evidence="1" type="ORF">DEO27_025220</name>
</gene>
<dbReference type="AlphaFoldDB" id="A0A5C1I714"/>
<protein>
    <submittedName>
        <fullName evidence="1">Uncharacterized protein</fullName>
    </submittedName>
</protein>
<name>A0A5C1I714_9SPHI</name>
<dbReference type="OrthoDB" id="798566at2"/>
<accession>A0A5C1I714</accession>
<dbReference type="KEGG" id="mrub:DEO27_025220"/>
<dbReference type="RefSeq" id="WP_112568232.1">
    <property type="nucleotide sequence ID" value="NZ_CP043450.1"/>
</dbReference>
<evidence type="ECO:0000313" key="2">
    <source>
        <dbReference type="Proteomes" id="UP000251402"/>
    </source>
</evidence>
<proteinExistence type="predicted"/>
<organism evidence="1 2">
    <name type="scientific">Mucilaginibacter rubeus</name>
    <dbReference type="NCBI Taxonomy" id="2027860"/>
    <lineage>
        <taxon>Bacteria</taxon>
        <taxon>Pseudomonadati</taxon>
        <taxon>Bacteroidota</taxon>
        <taxon>Sphingobacteriia</taxon>
        <taxon>Sphingobacteriales</taxon>
        <taxon>Sphingobacteriaceae</taxon>
        <taxon>Mucilaginibacter</taxon>
    </lineage>
</organism>
<sequence>MKPTEYDILLAGERRILEAIQQLETEYNFHLDGMKAELERVREALTKCSMSVVHVSDNINGKLQSNK</sequence>
<dbReference type="Proteomes" id="UP000251402">
    <property type="component" value="Chromosome"/>
</dbReference>
<dbReference type="EMBL" id="CP043450">
    <property type="protein sequence ID" value="QEM13170.1"/>
    <property type="molecule type" value="Genomic_DNA"/>
</dbReference>
<reference evidence="1" key="1">
    <citation type="submission" date="2019-08" db="EMBL/GenBank/DDBJ databases">
        <title>Comparative genome analysis confer to the adaptation heavy metal polluted environment.</title>
        <authorList>
            <person name="Li Y."/>
        </authorList>
    </citation>
    <scope>NUCLEOTIDE SEQUENCE [LARGE SCALE GENOMIC DNA]</scope>
    <source>
        <strain evidence="1">P1</strain>
    </source>
</reference>
<keyword evidence="2" id="KW-1185">Reference proteome</keyword>
<evidence type="ECO:0000313" key="1">
    <source>
        <dbReference type="EMBL" id="QEM13170.1"/>
    </source>
</evidence>